<dbReference type="InterPro" id="IPR036890">
    <property type="entry name" value="HATPase_C_sf"/>
</dbReference>
<dbReference type="PRINTS" id="PR00344">
    <property type="entry name" value="BCTRLSENSOR"/>
</dbReference>
<reference evidence="10 11" key="1">
    <citation type="submission" date="2008-05" db="EMBL/GenBank/DDBJ databases">
        <title>Complete sequence of chromosome of Geobacter lovleyi SZ.</title>
        <authorList>
            <consortium name="US DOE Joint Genome Institute"/>
            <person name="Lucas S."/>
            <person name="Copeland A."/>
            <person name="Lapidus A."/>
            <person name="Glavina del Rio T."/>
            <person name="Dalin E."/>
            <person name="Tice H."/>
            <person name="Bruce D."/>
            <person name="Goodwin L."/>
            <person name="Pitluck S."/>
            <person name="Chertkov O."/>
            <person name="Meincke L."/>
            <person name="Brettin T."/>
            <person name="Detter J.C."/>
            <person name="Han C."/>
            <person name="Tapia R."/>
            <person name="Kuske C.R."/>
            <person name="Schmutz J."/>
            <person name="Larimer F."/>
            <person name="Land M."/>
            <person name="Hauser L."/>
            <person name="Kyrpides N."/>
            <person name="Mikhailova N."/>
            <person name="Sung Y."/>
            <person name="Fletcher K.E."/>
            <person name="Ritalahti K.M."/>
            <person name="Loeffler F.E."/>
            <person name="Richardson P."/>
        </authorList>
    </citation>
    <scope>NUCLEOTIDE SEQUENCE [LARGE SCALE GENOMIC DNA]</scope>
    <source>
        <strain evidence="11">ATCC BAA-1151 / DSM 17278 / SZ</strain>
    </source>
</reference>
<dbReference type="GO" id="GO:0000155">
    <property type="term" value="F:phosphorelay sensor kinase activity"/>
    <property type="evidence" value="ECO:0007669"/>
    <property type="project" value="InterPro"/>
</dbReference>
<dbReference type="SUPFAM" id="SSF52172">
    <property type="entry name" value="CheY-like"/>
    <property type="match status" value="1"/>
</dbReference>
<keyword evidence="3" id="KW-0597">Phosphoprotein</keyword>
<evidence type="ECO:0000256" key="6">
    <source>
        <dbReference type="ARBA" id="ARBA00023012"/>
    </source>
</evidence>
<dbReference type="FunFam" id="3.30.565.10:FF:000006">
    <property type="entry name" value="Sensor histidine kinase WalK"/>
    <property type="match status" value="1"/>
</dbReference>
<dbReference type="InterPro" id="IPR005467">
    <property type="entry name" value="His_kinase_dom"/>
</dbReference>
<dbReference type="Gene3D" id="3.30.565.10">
    <property type="entry name" value="Histidine kinase-like ATPase, C-terminal domain"/>
    <property type="match status" value="1"/>
</dbReference>
<dbReference type="STRING" id="398767.Glov_0871"/>
<dbReference type="PROSITE" id="PS50110">
    <property type="entry name" value="RESPONSE_REGULATORY"/>
    <property type="match status" value="1"/>
</dbReference>
<dbReference type="Pfam" id="PF02518">
    <property type="entry name" value="HATPase_c"/>
    <property type="match status" value="1"/>
</dbReference>
<comment type="catalytic activity">
    <reaction evidence="1">
        <text>ATP + protein L-histidine = ADP + protein N-phospho-L-histidine.</text>
        <dbReference type="EC" id="2.7.13.3"/>
    </reaction>
</comment>
<protein>
    <recommendedName>
        <fullName evidence="2">histidine kinase</fullName>
        <ecNumber evidence="2">2.7.13.3</ecNumber>
    </recommendedName>
</protein>
<sequence length="358" mass="39113">MGIKQLLIVANDTSAAQLAFQLLEAGPYQLHLAETCEAARSILTRQRLDAILLGSPPYQHCLPSLEHLQESGNDPAVIALLDANEQERYLDCHKQGALDCLMAPFSVERLVKSIERCLAIKSLEREKRDFISMLSHDLKNPLTAAIGSIDLVREKRLGPLNREQTSYLLSAIESCNEVVAMIDNLLDLHRLEAGKIAFHKTPVNLSELAQQVVAGFRGMIKHAQIHLQTQLEDDLPLLNLDRNKFSRVIANLLANAVKFTPCGGEISVRCYCGVSADSDVAVMLSITDTGNGIATVELPMIFDRFVQARNQTGRGSGGSGLGLAFCKMVTEAHNGTITTDSREGVGSEFTITLPLPEQ</sequence>
<dbReference type="SMART" id="SM00387">
    <property type="entry name" value="HATPase_c"/>
    <property type="match status" value="1"/>
</dbReference>
<proteinExistence type="predicted"/>
<dbReference type="SUPFAM" id="SSF47384">
    <property type="entry name" value="Homodimeric domain of signal transducing histidine kinase"/>
    <property type="match status" value="1"/>
</dbReference>
<evidence type="ECO:0000313" key="11">
    <source>
        <dbReference type="Proteomes" id="UP000002420"/>
    </source>
</evidence>
<evidence type="ECO:0000256" key="4">
    <source>
        <dbReference type="ARBA" id="ARBA00022679"/>
    </source>
</evidence>
<keyword evidence="5 10" id="KW-0418">Kinase</keyword>
<dbReference type="InterPro" id="IPR011006">
    <property type="entry name" value="CheY-like_superfamily"/>
</dbReference>
<evidence type="ECO:0000313" key="10">
    <source>
        <dbReference type="EMBL" id="ACD94595.1"/>
    </source>
</evidence>
<gene>
    <name evidence="10" type="ordered locus">Glov_0871</name>
</gene>
<dbReference type="Pfam" id="PF00512">
    <property type="entry name" value="HisKA"/>
    <property type="match status" value="1"/>
</dbReference>
<dbReference type="Gene3D" id="1.10.287.130">
    <property type="match status" value="1"/>
</dbReference>
<evidence type="ECO:0000256" key="2">
    <source>
        <dbReference type="ARBA" id="ARBA00012438"/>
    </source>
</evidence>
<dbReference type="PANTHER" id="PTHR43711:SF31">
    <property type="entry name" value="HISTIDINE KINASE"/>
    <property type="match status" value="1"/>
</dbReference>
<evidence type="ECO:0000256" key="3">
    <source>
        <dbReference type="ARBA" id="ARBA00022553"/>
    </source>
</evidence>
<name>B3E530_TRIL1</name>
<dbReference type="InterPro" id="IPR050736">
    <property type="entry name" value="Sensor_HK_Regulatory"/>
</dbReference>
<evidence type="ECO:0000259" key="9">
    <source>
        <dbReference type="PROSITE" id="PS50110"/>
    </source>
</evidence>
<keyword evidence="4 10" id="KW-0808">Transferase</keyword>
<evidence type="ECO:0000256" key="7">
    <source>
        <dbReference type="PROSITE-ProRule" id="PRU00169"/>
    </source>
</evidence>
<accession>B3E530</accession>
<dbReference type="InterPro" id="IPR004358">
    <property type="entry name" value="Sig_transdc_His_kin-like_C"/>
</dbReference>
<dbReference type="SMART" id="SM00388">
    <property type="entry name" value="HisKA"/>
    <property type="match status" value="1"/>
</dbReference>
<dbReference type="OrthoDB" id="5342753at2"/>
<dbReference type="Gene3D" id="3.40.50.2300">
    <property type="match status" value="1"/>
</dbReference>
<evidence type="ECO:0000256" key="5">
    <source>
        <dbReference type="ARBA" id="ARBA00022777"/>
    </source>
</evidence>
<evidence type="ECO:0000259" key="8">
    <source>
        <dbReference type="PROSITE" id="PS50109"/>
    </source>
</evidence>
<dbReference type="CDD" id="cd00082">
    <property type="entry name" value="HisKA"/>
    <property type="match status" value="1"/>
</dbReference>
<dbReference type="HOGENOM" id="CLU_000445_114_72_7"/>
<dbReference type="PANTHER" id="PTHR43711">
    <property type="entry name" value="TWO-COMPONENT HISTIDINE KINASE"/>
    <property type="match status" value="1"/>
</dbReference>
<dbReference type="InterPro" id="IPR003661">
    <property type="entry name" value="HisK_dim/P_dom"/>
</dbReference>
<dbReference type="PROSITE" id="PS50109">
    <property type="entry name" value="HIS_KIN"/>
    <property type="match status" value="1"/>
</dbReference>
<organism evidence="10 11">
    <name type="scientific">Trichlorobacter lovleyi (strain ATCC BAA-1151 / DSM 17278 / SZ)</name>
    <name type="common">Geobacter lovleyi</name>
    <dbReference type="NCBI Taxonomy" id="398767"/>
    <lineage>
        <taxon>Bacteria</taxon>
        <taxon>Pseudomonadati</taxon>
        <taxon>Thermodesulfobacteriota</taxon>
        <taxon>Desulfuromonadia</taxon>
        <taxon>Geobacterales</taxon>
        <taxon>Geobacteraceae</taxon>
        <taxon>Trichlorobacter</taxon>
    </lineage>
</organism>
<dbReference type="EMBL" id="CP001089">
    <property type="protein sequence ID" value="ACD94595.1"/>
    <property type="molecule type" value="Genomic_DNA"/>
</dbReference>
<dbReference type="InterPro" id="IPR001789">
    <property type="entry name" value="Sig_transdc_resp-reg_receiver"/>
</dbReference>
<comment type="caution">
    <text evidence="7">Lacks conserved residue(s) required for the propagation of feature annotation.</text>
</comment>
<dbReference type="Proteomes" id="UP000002420">
    <property type="component" value="Chromosome"/>
</dbReference>
<feature type="domain" description="Histidine kinase" evidence="8">
    <location>
        <begin position="133"/>
        <end position="357"/>
    </location>
</feature>
<dbReference type="SUPFAM" id="SSF55874">
    <property type="entry name" value="ATPase domain of HSP90 chaperone/DNA topoisomerase II/histidine kinase"/>
    <property type="match status" value="1"/>
</dbReference>
<keyword evidence="11" id="KW-1185">Reference proteome</keyword>
<dbReference type="eggNOG" id="COG2205">
    <property type="taxonomic scope" value="Bacteria"/>
</dbReference>
<keyword evidence="6" id="KW-0902">Two-component regulatory system</keyword>
<dbReference type="InterPro" id="IPR003594">
    <property type="entry name" value="HATPase_dom"/>
</dbReference>
<dbReference type="InterPro" id="IPR036097">
    <property type="entry name" value="HisK_dim/P_sf"/>
</dbReference>
<dbReference type="AlphaFoldDB" id="B3E530"/>
<evidence type="ECO:0000256" key="1">
    <source>
        <dbReference type="ARBA" id="ARBA00000085"/>
    </source>
</evidence>
<feature type="domain" description="Response regulatory" evidence="9">
    <location>
        <begin position="5"/>
        <end position="118"/>
    </location>
</feature>
<dbReference type="EC" id="2.7.13.3" evidence="2"/>
<dbReference type="KEGG" id="glo:Glov_0871"/>
<dbReference type="RefSeq" id="WP_012468949.1">
    <property type="nucleotide sequence ID" value="NC_010814.1"/>
</dbReference>